<evidence type="ECO:0008006" key="5">
    <source>
        <dbReference type="Google" id="ProtNLM"/>
    </source>
</evidence>
<proteinExistence type="predicted"/>
<evidence type="ECO:0000256" key="1">
    <source>
        <dbReference type="SAM" id="MobiDB-lite"/>
    </source>
</evidence>
<gene>
    <name evidence="3" type="ORF">MSL71_970</name>
</gene>
<reference evidence="3 4" key="1">
    <citation type="submission" date="2019-03" db="EMBL/GenBank/DDBJ databases">
        <authorList>
            <person name="Nijsse B."/>
        </authorList>
    </citation>
    <scope>NUCLEOTIDE SEQUENCE [LARGE SCALE GENOMIC DNA]</scope>
    <source>
        <strain evidence="3">Desulfoluna butyratoxydans MSL71</strain>
    </source>
</reference>
<keyword evidence="2" id="KW-1133">Transmembrane helix</keyword>
<feature type="compositionally biased region" description="Basic and acidic residues" evidence="1">
    <location>
        <begin position="641"/>
        <end position="658"/>
    </location>
</feature>
<feature type="region of interest" description="Disordered" evidence="1">
    <location>
        <begin position="415"/>
        <end position="440"/>
    </location>
</feature>
<feature type="compositionally biased region" description="Low complexity" evidence="1">
    <location>
        <begin position="660"/>
        <end position="673"/>
    </location>
</feature>
<evidence type="ECO:0000256" key="2">
    <source>
        <dbReference type="SAM" id="Phobius"/>
    </source>
</evidence>
<protein>
    <recommendedName>
        <fullName evidence="5">Phage tail tape measure protein</fullName>
    </recommendedName>
</protein>
<evidence type="ECO:0000313" key="3">
    <source>
        <dbReference type="EMBL" id="VFQ42479.1"/>
    </source>
</evidence>
<feature type="transmembrane region" description="Helical" evidence="2">
    <location>
        <begin position="574"/>
        <end position="592"/>
    </location>
</feature>
<dbReference type="EMBL" id="CAADHO010000001">
    <property type="protein sequence ID" value="VFQ42479.1"/>
    <property type="molecule type" value="Genomic_DNA"/>
</dbReference>
<evidence type="ECO:0000313" key="4">
    <source>
        <dbReference type="Proteomes" id="UP000507962"/>
    </source>
</evidence>
<dbReference type="AlphaFoldDB" id="A0A4U8YHN9"/>
<name>A0A4U8YHN9_9BACT</name>
<keyword evidence="2" id="KW-0472">Membrane</keyword>
<sequence>MASTDTLTLPTGTSAAQAMVAAGEAVIDQISRVGQSLKGFSLGLSSTQGATGKAKKNMPGAALTATPKQPKTPVSDALSSLAPIITDLGKAVAPLQETGELAQEAWEKAKGGVGSAFAAVKALRGKTKDSQPKADSQAPAKTAKTKRQKKPGKTKKEAGDADGPAKPGTALERVTAAASKLGSAFTVITESADTAVEAWDSANEGMDAAQSALASLQQGLGDADTAPDGSILQSIQATAGSFQSALGSIQELGSGEITLPASLAPLTTVVTDFGEGLESIQDKAATAQEVWSSAKEGVDAAKNAWASLKQGFGKKSAKNGEDAENTENPSGTPGSVFQGIGTAASSFQTALGSLKGLDTGDITLPASLAPLTTVVTDFSDGLGSLQEKAASAQEAWDSAKEGVDAAKNVWAGLKQGLGGSKKGEENASGKAGGKSKKAPGDIFQNAKKATAAFETTLGRIGQVAHMDLGLPAQFAPLQSMLSNVGSGIDAVQEKAETAKAIWGNTRQGLDMVKTGLTTMSGMGGPIGGVATKLLSMGSGVKALGGTFMGFAGRVIPMMAGGIRALSAAFMANPIGIAIAGIAMAAVLIIKFWKPLGAFFKGLFGGIMGLVKGVLGWLMPTFKVIGAVWKTLSGIFSRKKKSEGEEPKEKEAPPKDKKSAKAAGKTKPGTALAKSTGGARIGNTPKPGSTASKPKPVRKSKVNKRQKASGGPDKRAQATRNKSKKRTSAGGGPINIYVYGAEGQSTRELAQEVLRHLKHEQARRLYD</sequence>
<dbReference type="RefSeq" id="WP_180136729.1">
    <property type="nucleotide sequence ID" value="NZ_CAADHO010000001.1"/>
</dbReference>
<dbReference type="Proteomes" id="UP000507962">
    <property type="component" value="Unassembled WGS sequence"/>
</dbReference>
<accession>A0A4U8YHN9</accession>
<feature type="region of interest" description="Disordered" evidence="1">
    <location>
        <begin position="637"/>
        <end position="735"/>
    </location>
</feature>
<keyword evidence="2" id="KW-0812">Transmembrane</keyword>
<keyword evidence="4" id="KW-1185">Reference proteome</keyword>
<feature type="region of interest" description="Disordered" evidence="1">
    <location>
        <begin position="47"/>
        <end position="75"/>
    </location>
</feature>
<feature type="compositionally biased region" description="Polar residues" evidence="1">
    <location>
        <begin position="326"/>
        <end position="335"/>
    </location>
</feature>
<organism evidence="3 4">
    <name type="scientific">Desulfoluna butyratoxydans</name>
    <dbReference type="NCBI Taxonomy" id="231438"/>
    <lineage>
        <taxon>Bacteria</taxon>
        <taxon>Pseudomonadati</taxon>
        <taxon>Thermodesulfobacteriota</taxon>
        <taxon>Desulfobacteria</taxon>
        <taxon>Desulfobacterales</taxon>
        <taxon>Desulfolunaceae</taxon>
        <taxon>Desulfoluna</taxon>
    </lineage>
</organism>
<feature type="region of interest" description="Disordered" evidence="1">
    <location>
        <begin position="124"/>
        <end position="168"/>
    </location>
</feature>
<feature type="compositionally biased region" description="Basic residues" evidence="1">
    <location>
        <begin position="143"/>
        <end position="153"/>
    </location>
</feature>
<feature type="region of interest" description="Disordered" evidence="1">
    <location>
        <begin position="313"/>
        <end position="336"/>
    </location>
</feature>
<feature type="compositionally biased region" description="Basic residues" evidence="1">
    <location>
        <begin position="694"/>
        <end position="706"/>
    </location>
</feature>